<protein>
    <submittedName>
        <fullName evidence="1">Uncharacterized protein</fullName>
    </submittedName>
</protein>
<evidence type="ECO:0000313" key="2">
    <source>
        <dbReference type="Proteomes" id="UP000307562"/>
    </source>
</evidence>
<dbReference type="KEGG" id="npl:FGF80_11245"/>
<dbReference type="EMBL" id="CP040637">
    <property type="protein sequence ID" value="QCW03776.1"/>
    <property type="molecule type" value="Genomic_DNA"/>
</dbReference>
<dbReference type="GeneID" id="96156577"/>
<reference evidence="2" key="1">
    <citation type="submission" date="2019-05" db="EMBL/GenBank/DDBJ databases">
        <title>Complete Genome Sequence and Methylation Pattern of the Halophilic Archaeon Natrinema pallidum BOL6-1.</title>
        <authorList>
            <person name="DasSarma P."/>
            <person name="DasSarma B.P."/>
            <person name="DasSarma S.L."/>
            <person name="Martinez F.L."/>
            <person name="Guzman D."/>
            <person name="Roberts R.J."/>
            <person name="DasSarma S."/>
        </authorList>
    </citation>
    <scope>NUCLEOTIDE SEQUENCE [LARGE SCALE GENOMIC DNA]</scope>
    <source>
        <strain evidence="2">BOL6-1</strain>
    </source>
</reference>
<organism evidence="1 2">
    <name type="scientific">Natrinema pallidum</name>
    <dbReference type="NCBI Taxonomy" id="69527"/>
    <lineage>
        <taxon>Archaea</taxon>
        <taxon>Methanobacteriati</taxon>
        <taxon>Methanobacteriota</taxon>
        <taxon>Stenosarchaea group</taxon>
        <taxon>Halobacteria</taxon>
        <taxon>Halobacteriales</taxon>
        <taxon>Natrialbaceae</taxon>
        <taxon>Natrinema</taxon>
    </lineage>
</organism>
<dbReference type="Proteomes" id="UP000307562">
    <property type="component" value="Chromosome"/>
</dbReference>
<keyword evidence="2" id="KW-1185">Reference proteome</keyword>
<accession>A0A4P9TG08</accession>
<proteinExistence type="predicted"/>
<gene>
    <name evidence="1" type="ORF">FGF80_11245</name>
</gene>
<name>A0A4P9TG08_9EURY</name>
<evidence type="ECO:0000313" key="1">
    <source>
        <dbReference type="EMBL" id="QCW03776.1"/>
    </source>
</evidence>
<dbReference type="RefSeq" id="WP_138654054.1">
    <property type="nucleotide sequence ID" value="NZ_CP040637.1"/>
</dbReference>
<dbReference type="AlphaFoldDB" id="A0A4P9TG08"/>
<sequence length="152" mass="16415">MLVRQTNDDVIINNQVTYEGNDYRMVGHATNYEVIMENNETVYKSGKTSGYRSGTITGINDSGWTSCVDLNGKGLEYSMFQAAGDSGSVPFILREGLSDDPMEITTGLATLGRTRTGNSIRCDGNSYTGYEKTAGVSAEAISNHMGGSFYFG</sequence>